<accession>A0A2P5B5S8</accession>
<evidence type="ECO:0000313" key="2">
    <source>
        <dbReference type="EMBL" id="PON44132.1"/>
    </source>
</evidence>
<sequence length="101" mass="11616">MTSALPPRASEGLSTSEPLECNTVCQVEDAELPNPRNRRAPSELDNLDHESRRGVELVEALRPYQLDLEHPKREVHLESNLIPEQRIELEHFLTKYKDVFA</sequence>
<evidence type="ECO:0000313" key="3">
    <source>
        <dbReference type="Proteomes" id="UP000237000"/>
    </source>
</evidence>
<proteinExistence type="predicted"/>
<name>A0A2P5B5S8_TREOI</name>
<gene>
    <name evidence="2" type="ORF">TorRG33x02_331730</name>
</gene>
<feature type="region of interest" description="Disordered" evidence="1">
    <location>
        <begin position="1"/>
        <end position="21"/>
    </location>
</feature>
<dbReference type="EMBL" id="JXTC01000600">
    <property type="protein sequence ID" value="PON44132.1"/>
    <property type="molecule type" value="Genomic_DNA"/>
</dbReference>
<dbReference type="AlphaFoldDB" id="A0A2P5B5S8"/>
<protein>
    <submittedName>
        <fullName evidence="2">Uncharacterized protein</fullName>
    </submittedName>
</protein>
<evidence type="ECO:0000256" key="1">
    <source>
        <dbReference type="SAM" id="MobiDB-lite"/>
    </source>
</evidence>
<keyword evidence="3" id="KW-1185">Reference proteome</keyword>
<dbReference type="InParanoid" id="A0A2P5B5S8"/>
<dbReference type="OrthoDB" id="10470758at2759"/>
<reference evidence="3" key="1">
    <citation type="submission" date="2016-06" db="EMBL/GenBank/DDBJ databases">
        <title>Parallel loss of symbiosis genes in relatives of nitrogen-fixing non-legume Parasponia.</title>
        <authorList>
            <person name="Van Velzen R."/>
            <person name="Holmer R."/>
            <person name="Bu F."/>
            <person name="Rutten L."/>
            <person name="Van Zeijl A."/>
            <person name="Liu W."/>
            <person name="Santuari L."/>
            <person name="Cao Q."/>
            <person name="Sharma T."/>
            <person name="Shen D."/>
            <person name="Roswanjaya Y."/>
            <person name="Wardhani T."/>
            <person name="Kalhor M.S."/>
            <person name="Jansen J."/>
            <person name="Van den Hoogen J."/>
            <person name="Gungor B."/>
            <person name="Hartog M."/>
            <person name="Hontelez J."/>
            <person name="Verver J."/>
            <person name="Yang W.-C."/>
            <person name="Schijlen E."/>
            <person name="Repin R."/>
            <person name="Schilthuizen M."/>
            <person name="Schranz E."/>
            <person name="Heidstra R."/>
            <person name="Miyata K."/>
            <person name="Fedorova E."/>
            <person name="Kohlen W."/>
            <person name="Bisseling T."/>
            <person name="Smit S."/>
            <person name="Geurts R."/>
        </authorList>
    </citation>
    <scope>NUCLEOTIDE SEQUENCE [LARGE SCALE GENOMIC DNA]</scope>
    <source>
        <strain evidence="3">cv. RG33-2</strain>
    </source>
</reference>
<comment type="caution">
    <text evidence="2">The sequence shown here is derived from an EMBL/GenBank/DDBJ whole genome shotgun (WGS) entry which is preliminary data.</text>
</comment>
<organism evidence="2 3">
    <name type="scientific">Trema orientale</name>
    <name type="common">Charcoal tree</name>
    <name type="synonym">Celtis orientalis</name>
    <dbReference type="NCBI Taxonomy" id="63057"/>
    <lineage>
        <taxon>Eukaryota</taxon>
        <taxon>Viridiplantae</taxon>
        <taxon>Streptophyta</taxon>
        <taxon>Embryophyta</taxon>
        <taxon>Tracheophyta</taxon>
        <taxon>Spermatophyta</taxon>
        <taxon>Magnoliopsida</taxon>
        <taxon>eudicotyledons</taxon>
        <taxon>Gunneridae</taxon>
        <taxon>Pentapetalae</taxon>
        <taxon>rosids</taxon>
        <taxon>fabids</taxon>
        <taxon>Rosales</taxon>
        <taxon>Cannabaceae</taxon>
        <taxon>Trema</taxon>
    </lineage>
</organism>
<dbReference type="Proteomes" id="UP000237000">
    <property type="component" value="Unassembled WGS sequence"/>
</dbReference>